<sequence length="187" mass="22137">MRFNQAYTDLVQQLPPSLVEEAWRRLTMRKRNPLTELEACGIDPSIEDFLQHEIIVYNKKKERQRRSPSPLENLSHIYNSEASVKTHINIDMVNQEIQTSDTNTCTCDQAHKYPCFASEDEINRRVKKEVDVLCQQLLEYNEKTFGKFMRKITMEHEDRVKANKKLRCEVEEKKIELQEAEKCLAYL</sequence>
<proteinExistence type="predicted"/>
<evidence type="ECO:0000313" key="2">
    <source>
        <dbReference type="Proteomes" id="UP000789920"/>
    </source>
</evidence>
<organism evidence="1 2">
    <name type="scientific">Racocetra persica</name>
    <dbReference type="NCBI Taxonomy" id="160502"/>
    <lineage>
        <taxon>Eukaryota</taxon>
        <taxon>Fungi</taxon>
        <taxon>Fungi incertae sedis</taxon>
        <taxon>Mucoromycota</taxon>
        <taxon>Glomeromycotina</taxon>
        <taxon>Glomeromycetes</taxon>
        <taxon>Diversisporales</taxon>
        <taxon>Gigasporaceae</taxon>
        <taxon>Racocetra</taxon>
    </lineage>
</organism>
<keyword evidence="2" id="KW-1185">Reference proteome</keyword>
<gene>
    <name evidence="1" type="ORF">RPERSI_LOCUS5849</name>
</gene>
<feature type="non-terminal residue" evidence="1">
    <location>
        <position position="187"/>
    </location>
</feature>
<evidence type="ECO:0000313" key="1">
    <source>
        <dbReference type="EMBL" id="CAG8599240.1"/>
    </source>
</evidence>
<dbReference type="EMBL" id="CAJVQC010009008">
    <property type="protein sequence ID" value="CAG8599240.1"/>
    <property type="molecule type" value="Genomic_DNA"/>
</dbReference>
<comment type="caution">
    <text evidence="1">The sequence shown here is derived from an EMBL/GenBank/DDBJ whole genome shotgun (WGS) entry which is preliminary data.</text>
</comment>
<accession>A0ACA9ML57</accession>
<protein>
    <submittedName>
        <fullName evidence="1">17614_t:CDS:1</fullName>
    </submittedName>
</protein>
<dbReference type="Proteomes" id="UP000789920">
    <property type="component" value="Unassembled WGS sequence"/>
</dbReference>
<reference evidence="1" key="1">
    <citation type="submission" date="2021-06" db="EMBL/GenBank/DDBJ databases">
        <authorList>
            <person name="Kallberg Y."/>
            <person name="Tangrot J."/>
            <person name="Rosling A."/>
        </authorList>
    </citation>
    <scope>NUCLEOTIDE SEQUENCE</scope>
    <source>
        <strain evidence="1">MA461A</strain>
    </source>
</reference>
<name>A0ACA9ML57_9GLOM</name>